<keyword evidence="6" id="KW-1185">Reference proteome</keyword>
<dbReference type="RefSeq" id="WP_159678838.1">
    <property type="nucleotide sequence ID" value="NZ_CP043727.1"/>
</dbReference>
<protein>
    <submittedName>
        <fullName evidence="5">Alkene reductase</fullName>
    </submittedName>
</protein>
<dbReference type="Gene3D" id="3.20.20.70">
    <property type="entry name" value="Aldolase class I"/>
    <property type="match status" value="1"/>
</dbReference>
<dbReference type="KEGG" id="yca:F0T03_13470"/>
<evidence type="ECO:0000313" key="6">
    <source>
        <dbReference type="Proteomes" id="UP000464402"/>
    </source>
</evidence>
<dbReference type="GO" id="GO:0010181">
    <property type="term" value="F:FMN binding"/>
    <property type="evidence" value="ECO:0007669"/>
    <property type="project" value="InterPro"/>
</dbReference>
<dbReference type="CDD" id="cd02933">
    <property type="entry name" value="OYE_like_FMN"/>
    <property type="match status" value="1"/>
</dbReference>
<sequence>MKSLFDSVSIGDIDLPNRIIMAPLTRCRAVGEGRVPNKMMAEYYVQRASAGLIISEATSISPQGVGYPNTPGIWSEEQVIGWQYITEKVHQAGGRIVLQLWHVGRVSDPIYLKGDLPVGPSALPAKGHVSLVRPMREYIAPRALETAEIPGIVDDYVNAAKNAKLAGFDGVEIHAANGYLLDQFLQLSANERTDQYGGSLENRARLLLNVVDAVISVWGERRVGVHLSPNGEDYIVPDEDQETIFTYVAQELDKRRVAFIVTRNSLGEKNMGSLIRRYYHGFFISNERFDFDSASSAVAAEQSDAVAFGKLMIANPDLVARFRSNHPLNIPMPETFMTFGSEGYIDYQCMR</sequence>
<organism evidence="5 6">
    <name type="scientific">Yersinia canariae</name>
    <dbReference type="NCBI Taxonomy" id="2607663"/>
    <lineage>
        <taxon>Bacteria</taxon>
        <taxon>Pseudomonadati</taxon>
        <taxon>Pseudomonadota</taxon>
        <taxon>Gammaproteobacteria</taxon>
        <taxon>Enterobacterales</taxon>
        <taxon>Yersiniaceae</taxon>
        <taxon>Yersinia</taxon>
    </lineage>
</organism>
<dbReference type="EMBL" id="CP043727">
    <property type="protein sequence ID" value="QHB33072.1"/>
    <property type="molecule type" value="Genomic_DNA"/>
</dbReference>
<dbReference type="InterPro" id="IPR045247">
    <property type="entry name" value="Oye-like"/>
</dbReference>
<reference evidence="6" key="1">
    <citation type="submission" date="2019-09" db="EMBL/GenBank/DDBJ databases">
        <title>Yersinia canariae sp. nov., isolated from a human yersiniosis case.</title>
        <authorList>
            <person name="Nguyen S.V."/>
            <person name="Greig D."/>
            <person name="Hurley D."/>
            <person name="Cao Y."/>
            <person name="McCabe E."/>
            <person name="Mitchell M."/>
            <person name="Jenkins C."/>
            <person name="Fanning S."/>
        </authorList>
    </citation>
    <scope>NUCLEOTIDE SEQUENCE [LARGE SCALE GENOMIC DNA]</scope>
    <source>
        <strain evidence="6">NCTC 14382</strain>
    </source>
</reference>
<dbReference type="Pfam" id="PF00724">
    <property type="entry name" value="Oxidored_FMN"/>
    <property type="match status" value="1"/>
</dbReference>
<dbReference type="AlphaFoldDB" id="A0A857F265"/>
<dbReference type="InterPro" id="IPR001155">
    <property type="entry name" value="OxRdtase_FMN_N"/>
</dbReference>
<dbReference type="PANTHER" id="PTHR22893:SF98">
    <property type="entry name" value="OXIDOREDUCTASE"/>
    <property type="match status" value="1"/>
</dbReference>
<comment type="similarity">
    <text evidence="2">Belongs to the NADH:flavin oxidoreductase/NADH oxidase family.</text>
</comment>
<name>A0A857F265_9GAMM</name>
<evidence type="ECO:0000259" key="4">
    <source>
        <dbReference type="Pfam" id="PF00724"/>
    </source>
</evidence>
<keyword evidence="3" id="KW-0560">Oxidoreductase</keyword>
<dbReference type="Proteomes" id="UP000464402">
    <property type="component" value="Chromosome"/>
</dbReference>
<dbReference type="SUPFAM" id="SSF51395">
    <property type="entry name" value="FMN-linked oxidoreductases"/>
    <property type="match status" value="1"/>
</dbReference>
<evidence type="ECO:0000313" key="5">
    <source>
        <dbReference type="EMBL" id="QHB33072.1"/>
    </source>
</evidence>
<proteinExistence type="inferred from homology"/>
<dbReference type="GO" id="GO:0005829">
    <property type="term" value="C:cytosol"/>
    <property type="evidence" value="ECO:0007669"/>
    <property type="project" value="UniProtKB-ARBA"/>
</dbReference>
<evidence type="ECO:0000256" key="1">
    <source>
        <dbReference type="ARBA" id="ARBA00001917"/>
    </source>
</evidence>
<accession>A0A857F265</accession>
<dbReference type="FunFam" id="3.20.20.70:FF:000059">
    <property type="entry name" value="N-ethylmaleimide reductase, FMN-linked"/>
    <property type="match status" value="1"/>
</dbReference>
<evidence type="ECO:0000256" key="3">
    <source>
        <dbReference type="ARBA" id="ARBA00023002"/>
    </source>
</evidence>
<gene>
    <name evidence="5" type="ORF">F0T03_13470</name>
</gene>
<dbReference type="GO" id="GO:0016628">
    <property type="term" value="F:oxidoreductase activity, acting on the CH-CH group of donors, NAD or NADP as acceptor"/>
    <property type="evidence" value="ECO:0007669"/>
    <property type="project" value="UniProtKB-ARBA"/>
</dbReference>
<dbReference type="InterPro" id="IPR013785">
    <property type="entry name" value="Aldolase_TIM"/>
</dbReference>
<evidence type="ECO:0000256" key="2">
    <source>
        <dbReference type="ARBA" id="ARBA00005979"/>
    </source>
</evidence>
<feature type="domain" description="NADH:flavin oxidoreductase/NADH oxidase N-terminal" evidence="4">
    <location>
        <begin position="3"/>
        <end position="329"/>
    </location>
</feature>
<comment type="cofactor">
    <cofactor evidence="1">
        <name>FMN</name>
        <dbReference type="ChEBI" id="CHEBI:58210"/>
    </cofactor>
</comment>
<dbReference type="PANTHER" id="PTHR22893">
    <property type="entry name" value="NADH OXIDOREDUCTASE-RELATED"/>
    <property type="match status" value="1"/>
</dbReference>